<dbReference type="EMBL" id="JACHFE010000005">
    <property type="protein sequence ID" value="MBB5321695.1"/>
    <property type="molecule type" value="Genomic_DNA"/>
</dbReference>
<reference evidence="5 6" key="1">
    <citation type="submission" date="2020-08" db="EMBL/GenBank/DDBJ databases">
        <title>Genomic Encyclopedia of Type Strains, Phase IV (KMG-IV): sequencing the most valuable type-strain genomes for metagenomic binning, comparative biology and taxonomic classification.</title>
        <authorList>
            <person name="Goeker M."/>
        </authorList>
    </citation>
    <scope>NUCLEOTIDE SEQUENCE [LARGE SCALE GENOMIC DNA]</scope>
    <source>
        <strain evidence="5 6">DSM 22359</strain>
    </source>
</reference>
<dbReference type="PANTHER" id="PTHR43798:SF14">
    <property type="entry name" value="SERINE HYDROLASE-LIKE PROTEIN DDB_G0286239"/>
    <property type="match status" value="1"/>
</dbReference>
<evidence type="ECO:0000313" key="6">
    <source>
        <dbReference type="Proteomes" id="UP000591735"/>
    </source>
</evidence>
<dbReference type="GO" id="GO:0016787">
    <property type="term" value="F:hydrolase activity"/>
    <property type="evidence" value="ECO:0007669"/>
    <property type="project" value="UniProtKB-KW"/>
</dbReference>
<keyword evidence="2" id="KW-0378">Hydrolase</keyword>
<feature type="compositionally biased region" description="Polar residues" evidence="3">
    <location>
        <begin position="146"/>
        <end position="158"/>
    </location>
</feature>
<dbReference type="Proteomes" id="UP000591735">
    <property type="component" value="Unassembled WGS sequence"/>
</dbReference>
<evidence type="ECO:0000256" key="3">
    <source>
        <dbReference type="SAM" id="MobiDB-lite"/>
    </source>
</evidence>
<dbReference type="PANTHER" id="PTHR43798">
    <property type="entry name" value="MONOACYLGLYCEROL LIPASE"/>
    <property type="match status" value="1"/>
</dbReference>
<feature type="region of interest" description="Disordered" evidence="3">
    <location>
        <begin position="146"/>
        <end position="166"/>
    </location>
</feature>
<comment type="caution">
    <text evidence="5">The sequence shown here is derived from an EMBL/GenBank/DDBJ whole genome shotgun (WGS) entry which is preliminary data.</text>
</comment>
<dbReference type="InterPro" id="IPR000073">
    <property type="entry name" value="AB_hydrolase_1"/>
</dbReference>
<accession>A0A840UH70</accession>
<evidence type="ECO:0000256" key="2">
    <source>
        <dbReference type="ARBA" id="ARBA00022801"/>
    </source>
</evidence>
<dbReference type="PRINTS" id="PR00111">
    <property type="entry name" value="ABHYDROLASE"/>
</dbReference>
<dbReference type="InterPro" id="IPR029058">
    <property type="entry name" value="AB_hydrolase_fold"/>
</dbReference>
<sequence>MKYPEALQLTSKPLHLAGLCWGHREAPTWLALHGWMDNAASFSRLAPLIAEKLGIRIIALDFSGHGHSGHRPQRSEYSMWSYCHDVLDVMDTLALDQVTLIGHSLGAGVASIIAAINPQRVDHLILIDGLLGRLSSPSRFLRQLEQGLSDQRRTSSSPPHYDSTESAIEVRVRKSILPIDAETVRPIALRNLKGSPDTGYRLRLDRQVTSTKPVSFSEEQAIAILQNIKCPALLVQGHEGIIPSRDPDNTCRQALSDLTQVSLEGGHHLHLEPNSASEVAKAIIDWASSNGLTVPASR</sequence>
<dbReference type="Gene3D" id="3.40.50.1820">
    <property type="entry name" value="alpha/beta hydrolase"/>
    <property type="match status" value="1"/>
</dbReference>
<dbReference type="Pfam" id="PF00561">
    <property type="entry name" value="Abhydrolase_1"/>
    <property type="match status" value="1"/>
</dbReference>
<dbReference type="InterPro" id="IPR050266">
    <property type="entry name" value="AB_hydrolase_sf"/>
</dbReference>
<name>A0A840UH70_9GAMM</name>
<organism evidence="5 6">
    <name type="scientific">Marinobacter oulmenensis</name>
    <dbReference type="NCBI Taxonomy" id="643747"/>
    <lineage>
        <taxon>Bacteria</taxon>
        <taxon>Pseudomonadati</taxon>
        <taxon>Pseudomonadota</taxon>
        <taxon>Gammaproteobacteria</taxon>
        <taxon>Pseudomonadales</taxon>
        <taxon>Marinobacteraceae</taxon>
        <taxon>Marinobacter</taxon>
    </lineage>
</organism>
<keyword evidence="6" id="KW-1185">Reference proteome</keyword>
<evidence type="ECO:0000313" key="5">
    <source>
        <dbReference type="EMBL" id="MBB5321695.1"/>
    </source>
</evidence>
<dbReference type="GO" id="GO:0016020">
    <property type="term" value="C:membrane"/>
    <property type="evidence" value="ECO:0007669"/>
    <property type="project" value="TreeGrafter"/>
</dbReference>
<comment type="similarity">
    <text evidence="1">Belongs to the AB hydrolase superfamily.</text>
</comment>
<gene>
    <name evidence="5" type="ORF">HNR38_002189</name>
</gene>
<feature type="domain" description="AB hydrolase-1" evidence="4">
    <location>
        <begin position="31"/>
        <end position="272"/>
    </location>
</feature>
<dbReference type="SUPFAM" id="SSF53474">
    <property type="entry name" value="alpha/beta-Hydrolases"/>
    <property type="match status" value="1"/>
</dbReference>
<proteinExistence type="inferred from homology"/>
<dbReference type="RefSeq" id="WP_183703824.1">
    <property type="nucleotide sequence ID" value="NZ_JACHFE010000005.1"/>
</dbReference>
<dbReference type="AlphaFoldDB" id="A0A840UH70"/>
<protein>
    <submittedName>
        <fullName evidence="5">Pimeloyl-ACP methyl ester carboxylesterase</fullName>
    </submittedName>
</protein>
<evidence type="ECO:0000259" key="4">
    <source>
        <dbReference type="Pfam" id="PF00561"/>
    </source>
</evidence>
<evidence type="ECO:0000256" key="1">
    <source>
        <dbReference type="ARBA" id="ARBA00008645"/>
    </source>
</evidence>